<evidence type="ECO:0000256" key="11">
    <source>
        <dbReference type="ARBA" id="ARBA00022840"/>
    </source>
</evidence>
<evidence type="ECO:0000256" key="12">
    <source>
        <dbReference type="ARBA" id="ARBA00023004"/>
    </source>
</evidence>
<dbReference type="Gene3D" id="1.20.5.1930">
    <property type="match status" value="1"/>
</dbReference>
<dbReference type="Proteomes" id="UP000704341">
    <property type="component" value="Unassembled WGS sequence"/>
</dbReference>
<proteinExistence type="predicted"/>
<sequence length="347" mass="39123">MLETANWVQTYFNQSPDAIFLFKNDDLLVSNQPAQQLIASLKLNVDYLLRMGKNAWSQHEKDNCASCLIKGRLNRATIPVVFNQDSPHPFHFSLIYQPLSASQNIIALTLENREQQQRISQVEQQRILNQYISEAHEKERQKISQDLHDSIAQEVYSAIIGVHRLATQPNCDSQRVQKISTAVEKQLRATLMEIKNMALNIRPSVLDNFGLIPAIKGLAKRVQASTGIRINVVALTSADNLSANVQNVLYRISQEAINNAVKHANPTEINIIMTNHHNYIKLEVLDNGTGFDSNYQAGFNGHSLGLMNMNERVKAYNGAFIITSKINKGTTVKVEFPYNNLNKDQVK</sequence>
<evidence type="ECO:0000256" key="2">
    <source>
        <dbReference type="ARBA" id="ARBA00001966"/>
    </source>
</evidence>
<name>A0ABR8P9Y6_9LACO</name>
<keyword evidence="11 16" id="KW-0067">ATP-binding</keyword>
<comment type="caution">
    <text evidence="18">The sequence shown here is derived from an EMBL/GenBank/DDBJ whole genome shotgun (WGS) entry which is preliminary data.</text>
</comment>
<dbReference type="SMART" id="SM00387">
    <property type="entry name" value="HATPase_c"/>
    <property type="match status" value="1"/>
</dbReference>
<dbReference type="SUPFAM" id="SSF55874">
    <property type="entry name" value="ATPase domain of HSP90 chaperone/DNA topoisomerase II/histidine kinase"/>
    <property type="match status" value="1"/>
</dbReference>
<evidence type="ECO:0000256" key="15">
    <source>
        <dbReference type="ARBA" id="ARBA00024827"/>
    </source>
</evidence>
<dbReference type="InterPro" id="IPR004358">
    <property type="entry name" value="Sig_transdc_His_kin-like_C"/>
</dbReference>
<dbReference type="EMBL" id="QORN01000054">
    <property type="protein sequence ID" value="MBD5807487.1"/>
    <property type="molecule type" value="Genomic_DNA"/>
</dbReference>
<evidence type="ECO:0000256" key="14">
    <source>
        <dbReference type="ARBA" id="ARBA00023014"/>
    </source>
</evidence>
<keyword evidence="6" id="KW-0597">Phosphoprotein</keyword>
<evidence type="ECO:0000256" key="8">
    <source>
        <dbReference type="ARBA" id="ARBA00022723"/>
    </source>
</evidence>
<accession>A0ABR8P9Y6</accession>
<dbReference type="Pfam" id="PF02518">
    <property type="entry name" value="HATPase_c"/>
    <property type="match status" value="1"/>
</dbReference>
<comment type="cofactor">
    <cofactor evidence="2">
        <name>[4Fe-4S] cluster</name>
        <dbReference type="ChEBI" id="CHEBI:49883"/>
    </cofactor>
</comment>
<evidence type="ECO:0000256" key="10">
    <source>
        <dbReference type="ARBA" id="ARBA00022777"/>
    </source>
</evidence>
<evidence type="ECO:0000256" key="16">
    <source>
        <dbReference type="PIRNR" id="PIRNR037432"/>
    </source>
</evidence>
<keyword evidence="10 16" id="KW-0418">Kinase</keyword>
<keyword evidence="7 16" id="KW-0808">Transferase</keyword>
<dbReference type="InterPro" id="IPR011712">
    <property type="entry name" value="Sig_transdc_His_kin_sub3_dim/P"/>
</dbReference>
<dbReference type="PANTHER" id="PTHR24421">
    <property type="entry name" value="NITRATE/NITRITE SENSOR PROTEIN NARX-RELATED"/>
    <property type="match status" value="1"/>
</dbReference>
<evidence type="ECO:0000256" key="5">
    <source>
        <dbReference type="ARBA" id="ARBA00022490"/>
    </source>
</evidence>
<comment type="function">
    <text evidence="15">Member of the two-component regulatory system NreB/NreC involved in the control of dissimilatory nitrate/nitrite reduction in response to oxygen. NreB functions as a direct oxygen sensor histidine kinase which is autophosphorylated, in the absence of oxygen, probably at the conserved histidine residue, and transfers its phosphate group probably to a conserved aspartate residue of NreC. NreB/NreC activates the expression of the nitrate (narGHJI) and nitrite (nir) reductase operons, as well as the putative nitrate transporter gene narT.</text>
</comment>
<evidence type="ECO:0000259" key="17">
    <source>
        <dbReference type="PROSITE" id="PS50109"/>
    </source>
</evidence>
<keyword evidence="5" id="KW-0963">Cytoplasm</keyword>
<dbReference type="PANTHER" id="PTHR24421:SF10">
    <property type="entry name" value="NITRATE_NITRITE SENSOR PROTEIN NARQ"/>
    <property type="match status" value="1"/>
</dbReference>
<keyword evidence="19" id="KW-1185">Reference proteome</keyword>
<dbReference type="InterPro" id="IPR036890">
    <property type="entry name" value="HATPase_C_sf"/>
</dbReference>
<dbReference type="InterPro" id="IPR050482">
    <property type="entry name" value="Sensor_HK_TwoCompSys"/>
</dbReference>
<dbReference type="Pfam" id="PF07730">
    <property type="entry name" value="HisKA_3"/>
    <property type="match status" value="1"/>
</dbReference>
<evidence type="ECO:0000256" key="6">
    <source>
        <dbReference type="ARBA" id="ARBA00022553"/>
    </source>
</evidence>
<comment type="subcellular location">
    <subcellularLocation>
        <location evidence="3">Cytoplasm</location>
    </subcellularLocation>
</comment>
<dbReference type="GO" id="GO:0016301">
    <property type="term" value="F:kinase activity"/>
    <property type="evidence" value="ECO:0007669"/>
    <property type="project" value="UniProtKB-KW"/>
</dbReference>
<dbReference type="PRINTS" id="PR00344">
    <property type="entry name" value="BCTRLSENSOR"/>
</dbReference>
<dbReference type="PROSITE" id="PS50109">
    <property type="entry name" value="HIS_KIN"/>
    <property type="match status" value="1"/>
</dbReference>
<dbReference type="PIRSF" id="PIRSF037432">
    <property type="entry name" value="STHK_NreB"/>
    <property type="match status" value="1"/>
</dbReference>
<evidence type="ECO:0000313" key="18">
    <source>
        <dbReference type="EMBL" id="MBD5807487.1"/>
    </source>
</evidence>
<evidence type="ECO:0000256" key="1">
    <source>
        <dbReference type="ARBA" id="ARBA00000085"/>
    </source>
</evidence>
<feature type="domain" description="Histidine kinase" evidence="17">
    <location>
        <begin position="150"/>
        <end position="340"/>
    </location>
</feature>
<dbReference type="Gene3D" id="3.30.565.10">
    <property type="entry name" value="Histidine kinase-like ATPase, C-terminal domain"/>
    <property type="match status" value="1"/>
</dbReference>
<organism evidence="18 19">
    <name type="scientific">Limosilactobacillus walteri</name>
    <dbReference type="NCBI Taxonomy" id="2268022"/>
    <lineage>
        <taxon>Bacteria</taxon>
        <taxon>Bacillati</taxon>
        <taxon>Bacillota</taxon>
        <taxon>Bacilli</taxon>
        <taxon>Lactobacillales</taxon>
        <taxon>Lactobacillaceae</taxon>
        <taxon>Limosilactobacillus</taxon>
    </lineage>
</organism>
<keyword evidence="13 16" id="KW-0902">Two-component regulatory system</keyword>
<gene>
    <name evidence="18" type="ORF">DTK66_10385</name>
</gene>
<keyword evidence="8" id="KW-0479">Metal-binding</keyword>
<dbReference type="CDD" id="cd16917">
    <property type="entry name" value="HATPase_UhpB-NarQ-NarX-like"/>
    <property type="match status" value="1"/>
</dbReference>
<evidence type="ECO:0000313" key="19">
    <source>
        <dbReference type="Proteomes" id="UP000704341"/>
    </source>
</evidence>
<keyword evidence="14" id="KW-0411">Iron-sulfur</keyword>
<protein>
    <recommendedName>
        <fullName evidence="16">Sensor histidine kinase</fullName>
        <ecNumber evidence="16">2.7.13.3</ecNumber>
    </recommendedName>
</protein>
<keyword evidence="4" id="KW-0004">4Fe-4S</keyword>
<evidence type="ECO:0000256" key="13">
    <source>
        <dbReference type="ARBA" id="ARBA00023012"/>
    </source>
</evidence>
<dbReference type="InterPro" id="IPR003594">
    <property type="entry name" value="HATPase_dom"/>
</dbReference>
<dbReference type="InterPro" id="IPR017203">
    <property type="entry name" value="Sig_transdc_His_kinase_NreB"/>
</dbReference>
<reference evidence="18 19" key="1">
    <citation type="submission" date="2018-07" db="EMBL/GenBank/DDBJ databases">
        <title>Phylogenomic Insights into understanding Host Adaptation of Lactobacillus reuteri by a novel species, Lactobacillus spp. M31.</title>
        <authorList>
            <person name="Sharma S."/>
            <person name="Patil P."/>
            <person name="Korpole S."/>
            <person name="Patil P.B."/>
        </authorList>
    </citation>
    <scope>NUCLEOTIDE SEQUENCE [LARGE SCALE GENOMIC DNA]</scope>
    <source>
        <strain evidence="18 19">M31</strain>
    </source>
</reference>
<keyword evidence="12" id="KW-0408">Iron</keyword>
<dbReference type="EC" id="2.7.13.3" evidence="16"/>
<evidence type="ECO:0000256" key="7">
    <source>
        <dbReference type="ARBA" id="ARBA00022679"/>
    </source>
</evidence>
<keyword evidence="9 16" id="KW-0547">Nucleotide-binding</keyword>
<dbReference type="RefSeq" id="WP_191668628.1">
    <property type="nucleotide sequence ID" value="NZ_QORN01000054.1"/>
</dbReference>
<evidence type="ECO:0000256" key="3">
    <source>
        <dbReference type="ARBA" id="ARBA00004496"/>
    </source>
</evidence>
<comment type="catalytic activity">
    <reaction evidence="1 16">
        <text>ATP + protein L-histidine = ADP + protein N-phospho-L-histidine.</text>
        <dbReference type="EC" id="2.7.13.3"/>
    </reaction>
</comment>
<evidence type="ECO:0000256" key="9">
    <source>
        <dbReference type="ARBA" id="ARBA00022741"/>
    </source>
</evidence>
<dbReference type="InterPro" id="IPR005467">
    <property type="entry name" value="His_kinase_dom"/>
</dbReference>
<evidence type="ECO:0000256" key="4">
    <source>
        <dbReference type="ARBA" id="ARBA00022485"/>
    </source>
</evidence>